<keyword evidence="2" id="KW-1185">Reference proteome</keyword>
<comment type="caution">
    <text evidence="1">The sequence shown here is derived from an EMBL/GenBank/DDBJ whole genome shotgun (WGS) entry which is preliminary data.</text>
</comment>
<organism evidence="1 2">
    <name type="scientific">Colletotrichum truncatum</name>
    <name type="common">Anthracnose fungus</name>
    <name type="synonym">Colletotrichum capsici</name>
    <dbReference type="NCBI Taxonomy" id="5467"/>
    <lineage>
        <taxon>Eukaryota</taxon>
        <taxon>Fungi</taxon>
        <taxon>Dikarya</taxon>
        <taxon>Ascomycota</taxon>
        <taxon>Pezizomycotina</taxon>
        <taxon>Sordariomycetes</taxon>
        <taxon>Hypocreomycetidae</taxon>
        <taxon>Glomerellales</taxon>
        <taxon>Glomerellaceae</taxon>
        <taxon>Colletotrichum</taxon>
        <taxon>Colletotrichum truncatum species complex</taxon>
    </lineage>
</organism>
<proteinExistence type="predicted"/>
<accession>A0ACC3Z063</accession>
<sequence length="1057" mass="116632">MDDYCHENHLQPQRSVRFVKQGRDGTSGMRRRSVLGRVENQQIIDLAFPENEAPRVSSYTTNYIKSLPPVELYRPLDECASAPSSFRSLRKSRSMIAPTNLAVDAGYFFSNSPSLERRDFARKRKSMVNIRDSKPSKNNQGLRTPKSTSILNNCDRTTNTRVAVHDAVDARLKPSDPFRNQEEQLLRSRPSRLFTLNMKNKKVKPRTVPDPNTAIESNKDQERLRSHASNHFASQQQGIRQSMRKGSTNTLYVSKEGSFAKQARKVSSGLKSKLKTLFHRKKKNGTKRGGKGQVETVDDVDAEDDPYMDIADPMTDECSVSQVPSRVPSLHAASLAQKLPSRQGSIDSIGSDRKVSDSKMTDEKSRVTSWTSSGTHTLNSQSTWGGERDRQRLSVIIENGTHVANSSLRRISTDENNHYGFQSPSPPQLLTRQDSKVDSDKVFFALLGRLQEAQPKEKVQKASSDEILNTVTNDLRTISNDSRPGAVGKRSPPTIRCVMPEDDVFQDTISLGQMQHTKPIETAVSPDKGKPESPLSSSSSSSPSSSPGSVIRQQQHDPSGSTLQLHIAYPEPADSDERKTPSRKTRAAEGSSVGPKTLSTRSSAFFGSPTCHLFRTTSPYRRALQESMKESSEVITKVYSPTVSALNLDLISTKRRPSISADDPRLAYSDSIYSDQFPLSNKKPADVLETLPNLQAHRTSDDSISRNSHLAPSKRLFSGAVVECEVDGKAPSSVHCHKSAASQNEFSEALSSRRTVPTDRASSSASSVEWKMLLSANVSGVDIRPAAASARGISLDEAQHVTPSLPTVLGHTREGAQVEDDSPVPQKPNVSREFIPLRQPDHSSQALSAGRVGRGANPSTFSTPRQFRDENEIPSSDGWMHSGLYGMYDPPPIPPRSSLRTAPSMPLLQQRSTQNNIPVKSPKRAAHKMRSVDAMPDTKLGVQQKHDTRAPMKLVRRVGLRAGLKSSLSSSGLNVEAERQFGPMLASGQLESPKERWENSSGRHLLDSSDLESTYNPDTARPEDWKAQKLGSQQMVENFLSSRRRVLAGSDDSRVFL</sequence>
<gene>
    <name evidence="1" type="ORF">CTRU02_207203</name>
</gene>
<dbReference type="Proteomes" id="UP000805649">
    <property type="component" value="Unassembled WGS sequence"/>
</dbReference>
<reference evidence="1 2" key="1">
    <citation type="journal article" date="2020" name="Phytopathology">
        <title>Genome Sequence Resources of Colletotrichum truncatum, C. plurivorum, C. musicola, and C. sojae: Four Species Pathogenic to Soybean (Glycine max).</title>
        <authorList>
            <person name="Rogerio F."/>
            <person name="Boufleur T.R."/>
            <person name="Ciampi-Guillardi M."/>
            <person name="Sukno S.A."/>
            <person name="Thon M.R."/>
            <person name="Massola Junior N.S."/>
            <person name="Baroncelli R."/>
        </authorList>
    </citation>
    <scope>NUCLEOTIDE SEQUENCE [LARGE SCALE GENOMIC DNA]</scope>
    <source>
        <strain evidence="1 2">CMES1059</strain>
    </source>
</reference>
<dbReference type="EMBL" id="VUJX02000004">
    <property type="protein sequence ID" value="KAL0937472.1"/>
    <property type="molecule type" value="Genomic_DNA"/>
</dbReference>
<evidence type="ECO:0000313" key="1">
    <source>
        <dbReference type="EMBL" id="KAL0937472.1"/>
    </source>
</evidence>
<name>A0ACC3Z063_COLTU</name>
<evidence type="ECO:0000313" key="2">
    <source>
        <dbReference type="Proteomes" id="UP000805649"/>
    </source>
</evidence>
<protein>
    <submittedName>
        <fullName evidence="1">Uncharacterized protein</fullName>
    </submittedName>
</protein>